<name>A0AAV7YDI1_9EUKA</name>
<evidence type="ECO:0000313" key="7">
    <source>
        <dbReference type="Proteomes" id="UP001146793"/>
    </source>
</evidence>
<gene>
    <name evidence="6" type="ORF">M0812_26219</name>
</gene>
<dbReference type="Proteomes" id="UP001146793">
    <property type="component" value="Unassembled WGS sequence"/>
</dbReference>
<dbReference type="InterPro" id="IPR049720">
    <property type="entry name" value="EF1B_bsu/dsu"/>
</dbReference>
<dbReference type="SUPFAM" id="SSF47616">
    <property type="entry name" value="GST C-terminal domain-like"/>
    <property type="match status" value="1"/>
</dbReference>
<evidence type="ECO:0000256" key="3">
    <source>
        <dbReference type="ARBA" id="ARBA00022917"/>
    </source>
</evidence>
<dbReference type="Gene3D" id="1.20.1050.130">
    <property type="match status" value="1"/>
</dbReference>
<dbReference type="GO" id="GO:0003746">
    <property type="term" value="F:translation elongation factor activity"/>
    <property type="evidence" value="ECO:0007669"/>
    <property type="project" value="UniProtKB-KW"/>
</dbReference>
<comment type="similarity">
    <text evidence="1">Belongs to the EF-1-beta/EF-1-delta family.</text>
</comment>
<dbReference type="InterPro" id="IPR036282">
    <property type="entry name" value="Glutathione-S-Trfase_C_sf"/>
</dbReference>
<evidence type="ECO:0000313" key="6">
    <source>
        <dbReference type="EMBL" id="KAJ3426652.1"/>
    </source>
</evidence>
<evidence type="ECO:0000256" key="2">
    <source>
        <dbReference type="ARBA" id="ARBA00022768"/>
    </source>
</evidence>
<dbReference type="InterPro" id="IPR014717">
    <property type="entry name" value="Transl_elong_EF1B/ribsomal_bS6"/>
</dbReference>
<dbReference type="GO" id="GO:0005853">
    <property type="term" value="C:eukaryotic translation elongation factor 1 complex"/>
    <property type="evidence" value="ECO:0007669"/>
    <property type="project" value="InterPro"/>
</dbReference>
<dbReference type="EMBL" id="JANTQA010000063">
    <property type="protein sequence ID" value="KAJ3426652.1"/>
    <property type="molecule type" value="Genomic_DNA"/>
</dbReference>
<dbReference type="Pfam" id="PF00736">
    <property type="entry name" value="EF1_GNE"/>
    <property type="match status" value="1"/>
</dbReference>
<sequence length="218" mass="25154">MSIVLEKPTTPKGLTELNNYLADKSYIKLYTPTSADVLVFSEIKENPNATKYPHVARWYKHIASFPVELREKWEIVKDVKFAEEEEEEDSDLDLFGSDDEEDEEEKEKMRQEMEKLKAEKLKKMEEKEKKNKSRLVMDIAPYDDETDLMGEIDPYVRSIKMEGLLWGSSALEDIAFGAKKLRITAVIVDALVSTYALEEAICEHEDIQSCDTVSFNKL</sequence>
<evidence type="ECO:0000256" key="4">
    <source>
        <dbReference type="SAM" id="MobiDB-lite"/>
    </source>
</evidence>
<dbReference type="GO" id="GO:0005085">
    <property type="term" value="F:guanyl-nucleotide exchange factor activity"/>
    <property type="evidence" value="ECO:0007669"/>
    <property type="project" value="TreeGrafter"/>
</dbReference>
<dbReference type="Gene3D" id="3.30.70.60">
    <property type="match status" value="1"/>
</dbReference>
<dbReference type="AlphaFoldDB" id="A0AAV7YDI1"/>
<dbReference type="InterPro" id="IPR014038">
    <property type="entry name" value="EF1B_bsu/dsu_GNE"/>
</dbReference>
<evidence type="ECO:0000259" key="5">
    <source>
        <dbReference type="SMART" id="SM00888"/>
    </source>
</evidence>
<keyword evidence="3" id="KW-0648">Protein biosynthesis</keyword>
<dbReference type="InterPro" id="IPR036219">
    <property type="entry name" value="eEF-1beta-like_sf"/>
</dbReference>
<proteinExistence type="inferred from homology"/>
<dbReference type="CDD" id="cd10308">
    <property type="entry name" value="GST_C_eEF1b_like"/>
    <property type="match status" value="1"/>
</dbReference>
<dbReference type="PANTHER" id="PTHR11595:SF21">
    <property type="entry name" value="ELONGATION FACTOR 1-BETA"/>
    <property type="match status" value="1"/>
</dbReference>
<feature type="domain" description="Translation elongation factor EF1B beta/delta subunit guanine nucleotide exchange" evidence="5">
    <location>
        <begin position="132"/>
        <end position="218"/>
    </location>
</feature>
<reference evidence="6" key="1">
    <citation type="submission" date="2022-08" db="EMBL/GenBank/DDBJ databases">
        <title>Novel sulphate-reducing endosymbionts in the free-living metamonad Anaeramoeba.</title>
        <authorList>
            <person name="Jerlstrom-Hultqvist J."/>
            <person name="Cepicka I."/>
            <person name="Gallot-Lavallee L."/>
            <person name="Salas-Leiva D."/>
            <person name="Curtis B.A."/>
            <person name="Zahonova K."/>
            <person name="Pipaliya S."/>
            <person name="Dacks J."/>
            <person name="Roger A.J."/>
        </authorList>
    </citation>
    <scope>NUCLEOTIDE SEQUENCE</scope>
    <source>
        <strain evidence="6">Busselton2</strain>
    </source>
</reference>
<dbReference type="SMART" id="SM00888">
    <property type="entry name" value="EF1_GNE"/>
    <property type="match status" value="1"/>
</dbReference>
<feature type="region of interest" description="Disordered" evidence="4">
    <location>
        <begin position="84"/>
        <end position="111"/>
    </location>
</feature>
<dbReference type="CDD" id="cd00292">
    <property type="entry name" value="EF1B"/>
    <property type="match status" value="1"/>
</dbReference>
<feature type="compositionally biased region" description="Acidic residues" evidence="4">
    <location>
        <begin position="84"/>
        <end position="105"/>
    </location>
</feature>
<accession>A0AAV7YDI1</accession>
<organism evidence="6 7">
    <name type="scientific">Anaeramoeba flamelloides</name>
    <dbReference type="NCBI Taxonomy" id="1746091"/>
    <lineage>
        <taxon>Eukaryota</taxon>
        <taxon>Metamonada</taxon>
        <taxon>Anaeramoebidae</taxon>
        <taxon>Anaeramoeba</taxon>
    </lineage>
</organism>
<protein>
    <submittedName>
        <fullName evidence="6">Elongation factor 1-beta</fullName>
    </submittedName>
</protein>
<dbReference type="GO" id="GO:0005829">
    <property type="term" value="C:cytosol"/>
    <property type="evidence" value="ECO:0007669"/>
    <property type="project" value="TreeGrafter"/>
</dbReference>
<dbReference type="PANTHER" id="PTHR11595">
    <property type="entry name" value="EF-HAND AND COILED-COIL DOMAIN-CONTAINING FAMILY MEMBER"/>
    <property type="match status" value="1"/>
</dbReference>
<dbReference type="SUPFAM" id="SSF54984">
    <property type="entry name" value="eEF-1beta-like"/>
    <property type="match status" value="1"/>
</dbReference>
<dbReference type="FunFam" id="3.30.70.60:FF:000001">
    <property type="entry name" value="Elongation factor 1-beta 1 like"/>
    <property type="match status" value="1"/>
</dbReference>
<keyword evidence="2 6" id="KW-0251">Elongation factor</keyword>
<comment type="caution">
    <text evidence="6">The sequence shown here is derived from an EMBL/GenBank/DDBJ whole genome shotgun (WGS) entry which is preliminary data.</text>
</comment>
<evidence type="ECO:0000256" key="1">
    <source>
        <dbReference type="ARBA" id="ARBA00007411"/>
    </source>
</evidence>